<keyword evidence="2" id="KW-1185">Reference proteome</keyword>
<dbReference type="SUPFAM" id="SSF140415">
    <property type="entry name" value="YppE-like"/>
    <property type="match status" value="1"/>
</dbReference>
<dbReference type="InterPro" id="IPR014913">
    <property type="entry name" value="YppE-like"/>
</dbReference>
<dbReference type="Gene3D" id="1.20.120.440">
    <property type="entry name" value="YppE-like"/>
    <property type="match status" value="1"/>
</dbReference>
<proteinExistence type="predicted"/>
<evidence type="ECO:0000313" key="1">
    <source>
        <dbReference type="EMBL" id="KUP06628.1"/>
    </source>
</evidence>
<dbReference type="RefSeq" id="WP_010173211.1">
    <property type="nucleotide sequence ID" value="NZ_LDYG01000028.1"/>
</dbReference>
<dbReference type="STRING" id="1150625.Q75_08420"/>
<organism evidence="1 2">
    <name type="scientific">Bacillus coahuilensis p1.1.43</name>
    <dbReference type="NCBI Taxonomy" id="1150625"/>
    <lineage>
        <taxon>Bacteria</taxon>
        <taxon>Bacillati</taxon>
        <taxon>Bacillota</taxon>
        <taxon>Bacilli</taxon>
        <taxon>Bacillales</taxon>
        <taxon>Bacillaceae</taxon>
        <taxon>Bacillus</taxon>
    </lineage>
</organism>
<name>A0A147K8Z4_9BACI</name>
<accession>A0A147K8Z4</accession>
<evidence type="ECO:0000313" key="2">
    <source>
        <dbReference type="Proteomes" id="UP000074108"/>
    </source>
</evidence>
<dbReference type="Proteomes" id="UP000074108">
    <property type="component" value="Unassembled WGS sequence"/>
</dbReference>
<dbReference type="Pfam" id="PF08807">
    <property type="entry name" value="DUF1798"/>
    <property type="match status" value="1"/>
</dbReference>
<gene>
    <name evidence="1" type="ORF">Q75_08420</name>
</gene>
<protein>
    <recommendedName>
        <fullName evidence="3">DUF1798 family protein</fullName>
    </recommendedName>
</protein>
<sequence length="122" mass="14516">MKLEELLTLTERLDQLIDECAVIYQRHREENKKGDFYTEVKPFADLTYKVSTEWKEEISNWLSSVSVKNLHRIQLEQACENIEMISVQAFFPETSYKRFQSYVQSTKYTISVVYHSLQSHLD</sequence>
<reference evidence="1 2" key="1">
    <citation type="journal article" date="2016" name="Front. Microbiol.">
        <title>Microevolution Analysis of Bacillus coahuilensis Unveils Differences in Phosphorus Acquisition Strategies and Their Regulation.</title>
        <authorList>
            <person name="Gomez-Lunar Z."/>
            <person name="Hernandez-Gonzalez I."/>
            <person name="Rodriguez-Torres M.D."/>
            <person name="Souza V."/>
            <person name="Olmedo-Alvarez G."/>
        </authorList>
    </citation>
    <scope>NUCLEOTIDE SEQUENCE [LARGE SCALE GENOMIC DNA]</scope>
    <source>
        <strain evidence="2">p1.1.43</strain>
    </source>
</reference>
<evidence type="ECO:0008006" key="3">
    <source>
        <dbReference type="Google" id="ProtNLM"/>
    </source>
</evidence>
<dbReference type="EMBL" id="LDYG01000028">
    <property type="protein sequence ID" value="KUP06628.1"/>
    <property type="molecule type" value="Genomic_DNA"/>
</dbReference>
<dbReference type="PATRIC" id="fig|1150625.3.peg.1781"/>
<comment type="caution">
    <text evidence="1">The sequence shown here is derived from an EMBL/GenBank/DDBJ whole genome shotgun (WGS) entry which is preliminary data.</text>
</comment>
<dbReference type="AlphaFoldDB" id="A0A147K8Z4"/>
<dbReference type="InterPro" id="IPR023351">
    <property type="entry name" value="YppE-like_sf"/>
</dbReference>